<dbReference type="PANTHER" id="PTHR43046:SF12">
    <property type="entry name" value="GDP-MANNOSE MANNOSYL HYDROLASE"/>
    <property type="match status" value="1"/>
</dbReference>
<evidence type="ECO:0000259" key="5">
    <source>
        <dbReference type="PROSITE" id="PS51462"/>
    </source>
</evidence>
<protein>
    <recommendedName>
        <fullName evidence="5">Nudix hydrolase domain-containing protein</fullName>
    </recommendedName>
</protein>
<dbReference type="PROSITE" id="PS00893">
    <property type="entry name" value="NUDIX_BOX"/>
    <property type="match status" value="2"/>
</dbReference>
<feature type="region of interest" description="Disordered" evidence="4">
    <location>
        <begin position="151"/>
        <end position="172"/>
    </location>
</feature>
<feature type="domain" description="Nudix hydrolase" evidence="5">
    <location>
        <begin position="16"/>
        <end position="149"/>
    </location>
</feature>
<comment type="cofactor">
    <cofactor evidence="1">
        <name>Mg(2+)</name>
        <dbReference type="ChEBI" id="CHEBI:18420"/>
    </cofactor>
</comment>
<accession>A0ABN3RYP1</accession>
<feature type="domain" description="Nudix hydrolase" evidence="5">
    <location>
        <begin position="179"/>
        <end position="312"/>
    </location>
</feature>
<dbReference type="CDD" id="cd18876">
    <property type="entry name" value="NUDIX_Hydrolase"/>
    <property type="match status" value="1"/>
</dbReference>
<feature type="domain" description="Nudix hydrolase" evidence="5">
    <location>
        <begin position="365"/>
        <end position="503"/>
    </location>
</feature>
<name>A0ABN3RYP1_9ACTN</name>
<dbReference type="InterPro" id="IPR020084">
    <property type="entry name" value="NUDIX_hydrolase_CS"/>
</dbReference>
<reference evidence="6 7" key="1">
    <citation type="journal article" date="2019" name="Int. J. Syst. Evol. Microbiol.">
        <title>The Global Catalogue of Microorganisms (GCM) 10K type strain sequencing project: providing services to taxonomists for standard genome sequencing and annotation.</title>
        <authorList>
            <consortium name="The Broad Institute Genomics Platform"/>
            <consortium name="The Broad Institute Genome Sequencing Center for Infectious Disease"/>
            <person name="Wu L."/>
            <person name="Ma J."/>
        </authorList>
    </citation>
    <scope>NUCLEOTIDE SEQUENCE [LARGE SCALE GENOMIC DNA]</scope>
    <source>
        <strain evidence="6 7">JCM 16374</strain>
    </source>
</reference>
<keyword evidence="2" id="KW-0378">Hydrolase</keyword>
<sequence length="708" mass="77335">MSESTEPTDFDSPRPAGPVNASALIVNSAGEYLLHLRDHIPGVWEPGAWALLGGGREPGDASLEDTVRRELHEEAGLDLPDLTSFAVDTVPGTDGSPVPIQVFTGQWNGNPDALPLAEGVMLRWFRPETMPRLRLARSTLELIRRHARLSGPRDHDRLSRPLSKQRGVPGAGASGRSVFTVIGVHLYLENPDGLVLLGLRHSDSAFAGESWHFLAGHCEWGESMLACLVREAEEEAGLIIQPEDAELVHVVHLVDEPGGQPRMGLVFRVRRWQGQPELREPDKCLAWRWWDPDELPTPIVPYTQAAIQGIRNGRPHTELGWRTGLPSGSGADAPALPRAQHNATPADLPGPDMSDTAYMRSRHAVWMSAAAIFTDALQRVLLVKPTYRRQWLLPGGAAEPHESPRQACRREITEEIGLERVPGRLLAVHWLPPNHPDIDAGIQLPGEIRYLFDGGTLADDEITDLRMPQNELTGFEFVDSTQLDQHMIPLDARIALAALRARLSGTTAHLEGGQHVDEVPPLDRHDVRLRFRAGLRFPLLTEPLPADLAVRQSWGWLFVPDGRVVLVVDPGNRLPALPGGTVETTDASPEETLRREAVEEAQITIGEPVRLGWVHDTTGGVDGGPGSCARLRLAAPVTEIGAVATDPATGRTFARLLATPEQAAALLGWDEQVLQQAELAARVAHTRWGIPRATPSAITELPKEGFGM</sequence>
<dbReference type="Proteomes" id="UP001500994">
    <property type="component" value="Unassembled WGS sequence"/>
</dbReference>
<dbReference type="PROSITE" id="PS51462">
    <property type="entry name" value="NUDIX"/>
    <property type="match status" value="3"/>
</dbReference>
<evidence type="ECO:0000256" key="1">
    <source>
        <dbReference type="ARBA" id="ARBA00001946"/>
    </source>
</evidence>
<evidence type="ECO:0000313" key="7">
    <source>
        <dbReference type="Proteomes" id="UP001500994"/>
    </source>
</evidence>
<dbReference type="RefSeq" id="WP_344576605.1">
    <property type="nucleotide sequence ID" value="NZ_BAAARK010000009.1"/>
</dbReference>
<keyword evidence="7" id="KW-1185">Reference proteome</keyword>
<dbReference type="SUPFAM" id="SSF55811">
    <property type="entry name" value="Nudix"/>
    <property type="match status" value="4"/>
</dbReference>
<keyword evidence="3" id="KW-0460">Magnesium</keyword>
<comment type="caution">
    <text evidence="6">The sequence shown here is derived from an EMBL/GenBank/DDBJ whole genome shotgun (WGS) entry which is preliminary data.</text>
</comment>
<evidence type="ECO:0000256" key="3">
    <source>
        <dbReference type="ARBA" id="ARBA00022842"/>
    </source>
</evidence>
<evidence type="ECO:0000256" key="4">
    <source>
        <dbReference type="SAM" id="MobiDB-lite"/>
    </source>
</evidence>
<proteinExistence type="predicted"/>
<dbReference type="Gene3D" id="3.90.79.10">
    <property type="entry name" value="Nucleoside Triphosphate Pyrophosphohydrolase"/>
    <property type="match status" value="4"/>
</dbReference>
<dbReference type="EMBL" id="BAAARK010000009">
    <property type="protein sequence ID" value="GAA2663746.1"/>
    <property type="molecule type" value="Genomic_DNA"/>
</dbReference>
<dbReference type="Pfam" id="PF00293">
    <property type="entry name" value="NUDIX"/>
    <property type="match status" value="4"/>
</dbReference>
<dbReference type="PANTHER" id="PTHR43046">
    <property type="entry name" value="GDP-MANNOSE MANNOSYL HYDROLASE"/>
    <property type="match status" value="1"/>
</dbReference>
<gene>
    <name evidence="6" type="ORF">GCM10009864_35050</name>
</gene>
<evidence type="ECO:0000313" key="6">
    <source>
        <dbReference type="EMBL" id="GAA2663746.1"/>
    </source>
</evidence>
<organism evidence="6 7">
    <name type="scientific">Streptomyces lunalinharesii</name>
    <dbReference type="NCBI Taxonomy" id="333384"/>
    <lineage>
        <taxon>Bacteria</taxon>
        <taxon>Bacillati</taxon>
        <taxon>Actinomycetota</taxon>
        <taxon>Actinomycetes</taxon>
        <taxon>Kitasatosporales</taxon>
        <taxon>Streptomycetaceae</taxon>
        <taxon>Streptomyces</taxon>
    </lineage>
</organism>
<feature type="region of interest" description="Disordered" evidence="4">
    <location>
        <begin position="325"/>
        <end position="351"/>
    </location>
</feature>
<dbReference type="CDD" id="cd04683">
    <property type="entry name" value="NUDIX_Hydrolase"/>
    <property type="match status" value="1"/>
</dbReference>
<evidence type="ECO:0000256" key="2">
    <source>
        <dbReference type="ARBA" id="ARBA00022801"/>
    </source>
</evidence>
<dbReference type="InterPro" id="IPR015797">
    <property type="entry name" value="NUDIX_hydrolase-like_dom_sf"/>
</dbReference>
<dbReference type="InterPro" id="IPR000086">
    <property type="entry name" value="NUDIX_hydrolase_dom"/>
</dbReference>